<sequence>MKNILILIVFAAVFLHFYPQPAVTSWYEQQKETVLEVFSDATDTKARLKADRVYKDLEPKFNQFRPSEVKYVKEITSSRRAIKAYYRENCAGKRDGKLHANNQALVCQTISKYTSFF</sequence>
<dbReference type="OrthoDB" id="6227217at2"/>
<evidence type="ECO:0000313" key="2">
    <source>
        <dbReference type="Proteomes" id="UP000256478"/>
    </source>
</evidence>
<organism evidence="1 2">
    <name type="scientific">Thalassotalea euphylliae</name>
    <dbReference type="NCBI Taxonomy" id="1655234"/>
    <lineage>
        <taxon>Bacteria</taxon>
        <taxon>Pseudomonadati</taxon>
        <taxon>Pseudomonadota</taxon>
        <taxon>Gammaproteobacteria</taxon>
        <taxon>Alteromonadales</taxon>
        <taxon>Colwelliaceae</taxon>
        <taxon>Thalassotalea</taxon>
    </lineage>
</organism>
<dbReference type="RefSeq" id="WP_116009617.1">
    <property type="nucleotide sequence ID" value="NZ_QUOU01000001.1"/>
</dbReference>
<proteinExistence type="predicted"/>
<accession>A0A3E0TX87</accession>
<comment type="caution">
    <text evidence="1">The sequence shown here is derived from an EMBL/GenBank/DDBJ whole genome shotgun (WGS) entry which is preliminary data.</text>
</comment>
<dbReference type="AlphaFoldDB" id="A0A3E0TX87"/>
<protein>
    <submittedName>
        <fullName evidence="1">Uncharacterized protein</fullName>
    </submittedName>
</protein>
<dbReference type="EMBL" id="QUOU01000001">
    <property type="protein sequence ID" value="REL28585.1"/>
    <property type="molecule type" value="Genomic_DNA"/>
</dbReference>
<name>A0A3E0TX87_9GAMM</name>
<gene>
    <name evidence="1" type="ORF">DXX93_19785</name>
</gene>
<evidence type="ECO:0000313" key="1">
    <source>
        <dbReference type="EMBL" id="REL28585.1"/>
    </source>
</evidence>
<dbReference type="Proteomes" id="UP000256478">
    <property type="component" value="Unassembled WGS sequence"/>
</dbReference>
<reference evidence="1 2" key="1">
    <citation type="submission" date="2018-08" db="EMBL/GenBank/DDBJ databases">
        <title>Thalassotalea euphylliae genome.</title>
        <authorList>
            <person name="Summers S."/>
            <person name="Rice S.A."/>
            <person name="Freckelton M.L."/>
            <person name="Nedved B.T."/>
            <person name="Hadfield M.G."/>
        </authorList>
    </citation>
    <scope>NUCLEOTIDE SEQUENCE [LARGE SCALE GENOMIC DNA]</scope>
    <source>
        <strain evidence="1 2">H1</strain>
    </source>
</reference>